<sequence>MPFQRRHVKWCQVFIGCCIPIGASVDQGLSSFCMSCSSCQVEWCKATVVFSIGVSARLNDRLYYLRLAVLCCLKQSSNKFFLADAMVN</sequence>
<dbReference type="AlphaFoldDB" id="A0A0G2HMM2"/>
<accession>A0A0G2HMM2</accession>
<protein>
    <submittedName>
        <fullName evidence="1">Uncharacterized protein</fullName>
    </submittedName>
</protein>
<comment type="caution">
    <text evidence="1">The sequence shown here is derived from an EMBL/GenBank/DDBJ whole genome shotgun (WGS) entry which is preliminary data.</text>
</comment>
<reference evidence="1 2" key="1">
    <citation type="submission" date="2015-01" db="EMBL/GenBank/DDBJ databases">
        <title>Lifestyle Evolution in Cyanobacterial Symbionts of Sponges.</title>
        <authorList>
            <person name="Burgsdorf I."/>
            <person name="Slaby B.M."/>
            <person name="Handley K.M."/>
            <person name="Haber M."/>
            <person name="Blom J."/>
            <person name="Marshall C.W."/>
            <person name="Gilbert J.A."/>
            <person name="Hentschel U."/>
            <person name="Steindler L."/>
        </authorList>
    </citation>
    <scope>NUCLEOTIDE SEQUENCE [LARGE SCALE GENOMIC DNA]</scope>
    <source>
        <strain evidence="1">SP3</strain>
    </source>
</reference>
<gene>
    <name evidence="1" type="ORF">TE42_01045</name>
</gene>
<evidence type="ECO:0000313" key="1">
    <source>
        <dbReference type="EMBL" id="KKZ13240.1"/>
    </source>
</evidence>
<dbReference type="Proteomes" id="UP000035067">
    <property type="component" value="Unassembled WGS sequence"/>
</dbReference>
<name>A0A0G2HMM2_9SYNE</name>
<evidence type="ECO:0000313" key="2">
    <source>
        <dbReference type="Proteomes" id="UP000035067"/>
    </source>
</evidence>
<dbReference type="EMBL" id="JXQG01000003">
    <property type="protein sequence ID" value="KKZ13240.1"/>
    <property type="molecule type" value="Genomic_DNA"/>
</dbReference>
<organism evidence="1 2">
    <name type="scientific">Candidatus Synechococcus spongiarum SP3</name>
    <dbReference type="NCBI Taxonomy" id="1604020"/>
    <lineage>
        <taxon>Bacteria</taxon>
        <taxon>Bacillati</taxon>
        <taxon>Cyanobacteriota</taxon>
        <taxon>Cyanophyceae</taxon>
        <taxon>Synechococcales</taxon>
        <taxon>Synechococcaceae</taxon>
        <taxon>Synechococcus</taxon>
    </lineage>
</organism>
<proteinExistence type="predicted"/>